<protein>
    <submittedName>
        <fullName evidence="3">Phosphoesterase PA-phosphatase related protein</fullName>
    </submittedName>
</protein>
<dbReference type="AlphaFoldDB" id="H1L023"/>
<dbReference type="EMBL" id="AGJL01000037">
    <property type="protein sequence ID" value="EHP85243.1"/>
    <property type="molecule type" value="Genomic_DNA"/>
</dbReference>
<evidence type="ECO:0000259" key="2">
    <source>
        <dbReference type="SMART" id="SM00014"/>
    </source>
</evidence>
<dbReference type="PANTHER" id="PTHR14969">
    <property type="entry name" value="SPHINGOSINE-1-PHOSPHATE PHOSPHOHYDROLASE"/>
    <property type="match status" value="1"/>
</dbReference>
<reference evidence="3 4" key="1">
    <citation type="submission" date="2011-09" db="EMBL/GenBank/DDBJ databases">
        <title>The draft genome of Methanotorris formicicus Mc-S-70.</title>
        <authorList>
            <consortium name="US DOE Joint Genome Institute (JGI-PGF)"/>
            <person name="Lucas S."/>
            <person name="Han J."/>
            <person name="Lapidus A."/>
            <person name="Cheng J.-F."/>
            <person name="Goodwin L."/>
            <person name="Pitluck S."/>
            <person name="Peters L."/>
            <person name="Land M.L."/>
            <person name="Hauser L."/>
            <person name="Sieprawska-Lupa M."/>
            <person name="Takai K."/>
            <person name="Miyazaki J."/>
            <person name="Whitman W."/>
            <person name="Woyke T.J."/>
        </authorList>
    </citation>
    <scope>NUCLEOTIDE SEQUENCE [LARGE SCALE GENOMIC DNA]</scope>
    <source>
        <strain evidence="3 4">Mc-S-70</strain>
    </source>
</reference>
<feature type="transmembrane region" description="Helical" evidence="1">
    <location>
        <begin position="85"/>
        <end position="107"/>
    </location>
</feature>
<dbReference type="SUPFAM" id="SSF48317">
    <property type="entry name" value="Acid phosphatase/Vanadium-dependent haloperoxidase"/>
    <property type="match status" value="1"/>
</dbReference>
<dbReference type="CDD" id="cd01610">
    <property type="entry name" value="PAP2_like"/>
    <property type="match status" value="1"/>
</dbReference>
<organism evidence="3 4">
    <name type="scientific">Methanotorris formicicus Mc-S-70</name>
    <dbReference type="NCBI Taxonomy" id="647171"/>
    <lineage>
        <taxon>Archaea</taxon>
        <taxon>Methanobacteriati</taxon>
        <taxon>Methanobacteriota</taxon>
        <taxon>Methanomada group</taxon>
        <taxon>Methanococci</taxon>
        <taxon>Methanococcales</taxon>
        <taxon>Methanocaldococcaceae</taxon>
        <taxon>Methanotorris</taxon>
    </lineage>
</organism>
<dbReference type="GO" id="GO:0042392">
    <property type="term" value="F:sphingosine-1-phosphate phosphatase activity"/>
    <property type="evidence" value="ECO:0007669"/>
    <property type="project" value="TreeGrafter"/>
</dbReference>
<name>H1L023_9EURY</name>
<keyword evidence="4" id="KW-1185">Reference proteome</keyword>
<dbReference type="Gene3D" id="1.20.144.10">
    <property type="entry name" value="Phosphatidic acid phosphatase type 2/haloperoxidase"/>
    <property type="match status" value="1"/>
</dbReference>
<gene>
    <name evidence="3" type="ORF">MetfoDRAFT_1397</name>
</gene>
<proteinExistence type="predicted"/>
<evidence type="ECO:0000256" key="1">
    <source>
        <dbReference type="SAM" id="Phobius"/>
    </source>
</evidence>
<comment type="caution">
    <text evidence="3">The sequence shown here is derived from an EMBL/GenBank/DDBJ whole genome shotgun (WGS) entry which is preliminary data.</text>
</comment>
<dbReference type="Pfam" id="PF01569">
    <property type="entry name" value="PAP2"/>
    <property type="match status" value="1"/>
</dbReference>
<dbReference type="PANTHER" id="PTHR14969:SF13">
    <property type="entry name" value="AT30094P"/>
    <property type="match status" value="1"/>
</dbReference>
<dbReference type="SMART" id="SM00014">
    <property type="entry name" value="acidPPc"/>
    <property type="match status" value="1"/>
</dbReference>
<keyword evidence="1" id="KW-0812">Transmembrane</keyword>
<dbReference type="InterPro" id="IPR000326">
    <property type="entry name" value="PAP2/HPO"/>
</dbReference>
<keyword evidence="1" id="KW-0472">Membrane</keyword>
<dbReference type="InterPro" id="IPR036938">
    <property type="entry name" value="PAP2/HPO_sf"/>
</dbReference>
<accession>H1L023</accession>
<evidence type="ECO:0000313" key="4">
    <source>
        <dbReference type="Proteomes" id="UP000003706"/>
    </source>
</evidence>
<dbReference type="Proteomes" id="UP000003706">
    <property type="component" value="Unassembled WGS sequence"/>
</dbReference>
<feature type="transmembrane region" description="Helical" evidence="1">
    <location>
        <begin position="113"/>
        <end position="133"/>
    </location>
</feature>
<keyword evidence="1" id="KW-1133">Transmembrane helix</keyword>
<feature type="transmembrane region" description="Helical" evidence="1">
    <location>
        <begin position="38"/>
        <end position="64"/>
    </location>
</feature>
<sequence length="172" mass="19356">MPIKRIYHIIDYYPDLATYFGILIISILELLIGNNLKVLIFSIFMMFFTFLIVLPTNIALKNLFKTKRPDGYRNNKISHFKGSFPSFHTQFSFGVSTAFITAIYLLSPDNIKLLATLLAIFCLEGMSVIVGYSRIVVNAHYPKDVVGGAVFGIITGFICSYTLTPILKDLIV</sequence>
<feature type="domain" description="Phosphatidic acid phosphatase type 2/haloperoxidase" evidence="2">
    <location>
        <begin position="42"/>
        <end position="160"/>
    </location>
</feature>
<evidence type="ECO:0000313" key="3">
    <source>
        <dbReference type="EMBL" id="EHP85243.1"/>
    </source>
</evidence>
<dbReference type="RefSeq" id="WP_007044826.1">
    <property type="nucleotide sequence ID" value="NZ_AGJL01000037.1"/>
</dbReference>
<feature type="transmembrane region" description="Helical" evidence="1">
    <location>
        <begin position="12"/>
        <end position="32"/>
    </location>
</feature>
<dbReference type="OrthoDB" id="10182at2157"/>
<dbReference type="STRING" id="647171.MetfoDRAFT_1397"/>
<feature type="transmembrane region" description="Helical" evidence="1">
    <location>
        <begin position="145"/>
        <end position="167"/>
    </location>
</feature>